<reference evidence="1 2" key="2">
    <citation type="journal article" date="2012" name="Stand. Genomic Sci.">
        <title>Complete genome sequence of the aquatic bacterium Runella slithyformis type strain (LSU 4(T)).</title>
        <authorList>
            <person name="Copeland A."/>
            <person name="Zhang X."/>
            <person name="Misra M."/>
            <person name="Lapidus A."/>
            <person name="Nolan M."/>
            <person name="Lucas S."/>
            <person name="Deshpande S."/>
            <person name="Cheng J.F."/>
            <person name="Tapia R."/>
            <person name="Goodwin L.A."/>
            <person name="Pitluck S."/>
            <person name="Liolios K."/>
            <person name="Pagani I."/>
            <person name="Ivanova N."/>
            <person name="Mikhailova N."/>
            <person name="Pati A."/>
            <person name="Chen A."/>
            <person name="Palaniappan K."/>
            <person name="Land M."/>
            <person name="Hauser L."/>
            <person name="Pan C."/>
            <person name="Jeffries C.D."/>
            <person name="Detter J.C."/>
            <person name="Brambilla E.M."/>
            <person name="Rohde M."/>
            <person name="Djao O.D."/>
            <person name="Goker M."/>
            <person name="Sikorski J."/>
            <person name="Tindall B.J."/>
            <person name="Woyke T."/>
            <person name="Bristow J."/>
            <person name="Eisen J.A."/>
            <person name="Markowitz V."/>
            <person name="Hugenholtz P."/>
            <person name="Kyrpides N.C."/>
            <person name="Klenk H.P."/>
            <person name="Mavromatis K."/>
        </authorList>
    </citation>
    <scope>NUCLEOTIDE SEQUENCE [LARGE SCALE GENOMIC DNA]</scope>
    <source>
        <strain evidence="2">ATCC 29530 / DSM 19594 / LMG 11500 / NCIMB 11436 / LSU 4</strain>
    </source>
</reference>
<keyword evidence="2" id="KW-1185">Reference proteome</keyword>
<accession>A0A7U3ZPK6</accession>
<dbReference type="InterPro" id="IPR036278">
    <property type="entry name" value="Sialidase_sf"/>
</dbReference>
<dbReference type="KEGG" id="rsi:Runsl_4698"/>
<evidence type="ECO:0000313" key="2">
    <source>
        <dbReference type="Proteomes" id="UP000000493"/>
    </source>
</evidence>
<dbReference type="EMBL" id="CP002859">
    <property type="protein sequence ID" value="AEI51017.1"/>
    <property type="molecule type" value="Genomic_DNA"/>
</dbReference>
<dbReference type="AlphaFoldDB" id="A0A7U3ZPK6"/>
<sequence>MNKLILTIVFFTFCTFGFSRCKQQAFTPESTFSNIDTAFLDKSITEKQAIAFGDALLKSQVTISKYDGEIYAHDSKLLIVDGIAYCAYYGNDTNTQEGTAGQSIRLAVFDVENPKSRIVYDVFKENGKFVNLKLDPNTPSYTPVLFLTKEGNVRVLAKVYTSSQPKYYYRDFNPVNKIFTEPQICKITPQGGIELVDFEIKNVRNYLKTIFGNNYDLNTEYMYATSEPVFRNGYFYLGLTVGRFTVNWRTDEGTTLLMRTNNAGQTFEMIGATDSRKINSKYCKQFVEGAFDWINEDSKDMLLIGRNSLGEIMSNRSNDDGNTFSIPFSVNEVCGFNTLASKPILKKHNDGFISFWNTKENVGNYNVRTTLEIRYGKDLLICGNKVKIKIRNEFGCHYPSIYRYKNNFYLTYTTDSRRLNRNSTGEIVFVKLPF</sequence>
<reference evidence="2" key="1">
    <citation type="submission" date="2011-06" db="EMBL/GenBank/DDBJ databases">
        <title>The complete genome of chromosome of Runella slithyformis DSM 19594.</title>
        <authorList>
            <consortium name="US DOE Joint Genome Institute (JGI-PGF)"/>
            <person name="Lucas S."/>
            <person name="Han J."/>
            <person name="Lapidus A."/>
            <person name="Bruce D."/>
            <person name="Goodwin L."/>
            <person name="Pitluck S."/>
            <person name="Peters L."/>
            <person name="Kyrpides N."/>
            <person name="Mavromatis K."/>
            <person name="Ivanova N."/>
            <person name="Ovchinnikova G."/>
            <person name="Zhang X."/>
            <person name="Misra M."/>
            <person name="Detter J.C."/>
            <person name="Tapia R."/>
            <person name="Han C."/>
            <person name="Land M."/>
            <person name="Hauser L."/>
            <person name="Markowitz V."/>
            <person name="Cheng J.-F."/>
            <person name="Hugenholtz P."/>
            <person name="Woyke T."/>
            <person name="Wu D."/>
            <person name="Tindall B."/>
            <person name="Faehrich R."/>
            <person name="Brambilla E."/>
            <person name="Klenk H.-P."/>
            <person name="Eisen J.A."/>
        </authorList>
    </citation>
    <scope>NUCLEOTIDE SEQUENCE [LARGE SCALE GENOMIC DNA]</scope>
    <source>
        <strain evidence="2">ATCC 29530 / DSM 19594 / LMG 11500 / NCIMB 11436 / LSU 4</strain>
    </source>
</reference>
<evidence type="ECO:0000313" key="1">
    <source>
        <dbReference type="EMBL" id="AEI51017.1"/>
    </source>
</evidence>
<protein>
    <submittedName>
        <fullName evidence="1">Uncharacterized protein</fullName>
    </submittedName>
</protein>
<name>A0A7U3ZPK6_RUNSL</name>
<dbReference type="SUPFAM" id="SSF50939">
    <property type="entry name" value="Sialidases"/>
    <property type="match status" value="1"/>
</dbReference>
<proteinExistence type="predicted"/>
<dbReference type="Proteomes" id="UP000000493">
    <property type="component" value="Chromosome"/>
</dbReference>
<gene>
    <name evidence="1" type="ordered locus">Runsl_4698</name>
</gene>
<dbReference type="RefSeq" id="WP_013930306.1">
    <property type="nucleotide sequence ID" value="NC_015703.1"/>
</dbReference>
<organism evidence="1 2">
    <name type="scientific">Runella slithyformis (strain ATCC 29530 / DSM 19594 / LMG 11500 / NCIMB 11436 / LSU 4)</name>
    <dbReference type="NCBI Taxonomy" id="761193"/>
    <lineage>
        <taxon>Bacteria</taxon>
        <taxon>Pseudomonadati</taxon>
        <taxon>Bacteroidota</taxon>
        <taxon>Cytophagia</taxon>
        <taxon>Cytophagales</taxon>
        <taxon>Spirosomataceae</taxon>
        <taxon>Runella</taxon>
    </lineage>
</organism>